<evidence type="ECO:0000313" key="3">
    <source>
        <dbReference type="WBParaSite" id="TCNE_0001794501-mRNA-1"/>
    </source>
</evidence>
<keyword evidence="2" id="KW-1185">Reference proteome</keyword>
<protein>
    <submittedName>
        <fullName evidence="3">DUF268 domain-containing protein</fullName>
    </submittedName>
</protein>
<proteinExistence type="predicted"/>
<dbReference type="Pfam" id="PF03269">
    <property type="entry name" value="DUF268"/>
    <property type="match status" value="1"/>
</dbReference>
<dbReference type="Proteomes" id="UP000050794">
    <property type="component" value="Unassembled WGS sequence"/>
</dbReference>
<evidence type="ECO:0000313" key="2">
    <source>
        <dbReference type="Proteomes" id="UP000050794"/>
    </source>
</evidence>
<sequence length="288" mass="32723">MANGSAKYSGDEENMFMKYGYLIDRIEWPFVKLKHELNCSAVFDEWLAIANAYNGSQEPPREIPLDLVSEYTLNNLARHEKWYLSDNHNSAEPPKWTEAYIDQLVRNGSVANESPYESVYSSTAFHSVANMTGLVVGSLTPWVEMICLKNGAAKLITSEYMKIESTHPQITYAHPIDMAKNWKRYYQSMDFVVSFSSIEHSGLGRYGDPLDPIGDLREMRKIQCFLKRGGLLFIGLPVGVDAVVFNAHRIYGRLRLAMMFEEVPSVRPNCNSSSLEEHKGFDPEAVQF</sequence>
<name>A0A183VB21_TOXCA</name>
<organism evidence="2 3">
    <name type="scientific">Toxocara canis</name>
    <name type="common">Canine roundworm</name>
    <dbReference type="NCBI Taxonomy" id="6265"/>
    <lineage>
        <taxon>Eukaryota</taxon>
        <taxon>Metazoa</taxon>
        <taxon>Ecdysozoa</taxon>
        <taxon>Nematoda</taxon>
        <taxon>Chromadorea</taxon>
        <taxon>Rhabditida</taxon>
        <taxon>Spirurina</taxon>
        <taxon>Ascaridomorpha</taxon>
        <taxon>Ascaridoidea</taxon>
        <taxon>Toxocaridae</taxon>
        <taxon>Toxocara</taxon>
    </lineage>
</organism>
<gene>
    <name evidence="1" type="ORF">TCNE_LOCUS17941</name>
</gene>
<dbReference type="InterPro" id="IPR004951">
    <property type="entry name" value="DUF268_CAE_spp"/>
</dbReference>
<dbReference type="EMBL" id="UYWY01024960">
    <property type="protein sequence ID" value="VDM49262.1"/>
    <property type="molecule type" value="Genomic_DNA"/>
</dbReference>
<dbReference type="AlphaFoldDB" id="A0A183VB21"/>
<evidence type="ECO:0000313" key="1">
    <source>
        <dbReference type="EMBL" id="VDM49262.1"/>
    </source>
</evidence>
<reference evidence="3" key="1">
    <citation type="submission" date="2016-06" db="UniProtKB">
        <authorList>
            <consortium name="WormBaseParasite"/>
        </authorList>
    </citation>
    <scope>IDENTIFICATION</scope>
</reference>
<reference evidence="1 2" key="2">
    <citation type="submission" date="2018-11" db="EMBL/GenBank/DDBJ databases">
        <authorList>
            <consortium name="Pathogen Informatics"/>
        </authorList>
    </citation>
    <scope>NUCLEOTIDE SEQUENCE [LARGE SCALE GENOMIC DNA]</scope>
</reference>
<accession>A0A183VB21</accession>
<dbReference type="WBParaSite" id="TCNE_0001794501-mRNA-1">
    <property type="protein sequence ID" value="TCNE_0001794501-mRNA-1"/>
    <property type="gene ID" value="TCNE_0001794501"/>
</dbReference>